<gene>
    <name evidence="8" type="ORF">FYJ33_05550</name>
</gene>
<dbReference type="PANTHER" id="PTHR36923:SF3">
    <property type="entry name" value="FERREDOXIN"/>
    <property type="match status" value="1"/>
</dbReference>
<accession>A0A7X2MXH3</accession>
<dbReference type="Pfam" id="PF13459">
    <property type="entry name" value="Fer4_15"/>
    <property type="match status" value="1"/>
</dbReference>
<evidence type="ECO:0000256" key="6">
    <source>
        <dbReference type="RuleBase" id="RU368020"/>
    </source>
</evidence>
<evidence type="ECO:0000313" key="8">
    <source>
        <dbReference type="EMBL" id="MSR90891.1"/>
    </source>
</evidence>
<evidence type="ECO:0000313" key="9">
    <source>
        <dbReference type="Proteomes" id="UP000460287"/>
    </source>
</evidence>
<feature type="domain" description="4Fe-4S ferredoxin-type" evidence="7">
    <location>
        <begin position="1"/>
        <end position="29"/>
    </location>
</feature>
<organism evidence="8 9">
    <name type="scientific">Inconstantimicrobium porci</name>
    <dbReference type="NCBI Taxonomy" id="2652291"/>
    <lineage>
        <taxon>Bacteria</taxon>
        <taxon>Bacillati</taxon>
        <taxon>Bacillota</taxon>
        <taxon>Clostridia</taxon>
        <taxon>Eubacteriales</taxon>
        <taxon>Clostridiaceae</taxon>
        <taxon>Inconstantimicrobium</taxon>
    </lineage>
</organism>
<dbReference type="PRINTS" id="PR00352">
    <property type="entry name" value="3FE4SFRDOXIN"/>
</dbReference>
<keyword evidence="2 6" id="KW-0479">Metal-binding</keyword>
<comment type="caution">
    <text evidence="8">The sequence shown here is derived from an EMBL/GenBank/DDBJ whole genome shotgun (WGS) entry which is preliminary data.</text>
</comment>
<dbReference type="AlphaFoldDB" id="A0A7X2MXH3"/>
<keyword evidence="9" id="KW-1185">Reference proteome</keyword>
<dbReference type="PROSITE" id="PS51379">
    <property type="entry name" value="4FE4S_FER_2"/>
    <property type="match status" value="1"/>
</dbReference>
<evidence type="ECO:0000256" key="2">
    <source>
        <dbReference type="ARBA" id="ARBA00022723"/>
    </source>
</evidence>
<dbReference type="InterPro" id="IPR017896">
    <property type="entry name" value="4Fe4S_Fe-S-bd"/>
</dbReference>
<dbReference type="GO" id="GO:0009055">
    <property type="term" value="F:electron transfer activity"/>
    <property type="evidence" value="ECO:0007669"/>
    <property type="project" value="UniProtKB-UniRule"/>
</dbReference>
<dbReference type="EMBL" id="VULX01000005">
    <property type="protein sequence ID" value="MSR90891.1"/>
    <property type="molecule type" value="Genomic_DNA"/>
</dbReference>
<keyword evidence="4 6" id="KW-0408">Iron</keyword>
<dbReference type="PANTHER" id="PTHR36923">
    <property type="entry name" value="FERREDOXIN"/>
    <property type="match status" value="1"/>
</dbReference>
<dbReference type="GO" id="GO:0005506">
    <property type="term" value="F:iron ion binding"/>
    <property type="evidence" value="ECO:0007669"/>
    <property type="project" value="UniProtKB-UniRule"/>
</dbReference>
<sequence length="64" mass="6669">MKAYVDQGACIGCGLCASICADVFEIKESGLAQSNTAEDVPQALVHDCYEAESNCPVGAITTKE</sequence>
<dbReference type="Gene3D" id="3.30.70.20">
    <property type="match status" value="1"/>
</dbReference>
<evidence type="ECO:0000256" key="5">
    <source>
        <dbReference type="ARBA" id="ARBA00023014"/>
    </source>
</evidence>
<evidence type="ECO:0000256" key="4">
    <source>
        <dbReference type="ARBA" id="ARBA00023004"/>
    </source>
</evidence>
<proteinExistence type="predicted"/>
<reference evidence="8 9" key="1">
    <citation type="submission" date="2019-08" db="EMBL/GenBank/DDBJ databases">
        <title>In-depth cultivation of the pig gut microbiome towards novel bacterial diversity and tailored functional studies.</title>
        <authorList>
            <person name="Wylensek D."/>
            <person name="Hitch T.C.A."/>
            <person name="Clavel T."/>
        </authorList>
    </citation>
    <scope>NUCLEOTIDE SEQUENCE [LARGE SCALE GENOMIC DNA]</scope>
    <source>
        <strain evidence="8 9">WCA-383-APC-5B</strain>
    </source>
</reference>
<name>A0A7X2MXH3_9CLOT</name>
<dbReference type="RefSeq" id="WP_154530770.1">
    <property type="nucleotide sequence ID" value="NZ_JAQXTV010000190.1"/>
</dbReference>
<evidence type="ECO:0000259" key="7">
    <source>
        <dbReference type="PROSITE" id="PS51379"/>
    </source>
</evidence>
<protein>
    <recommendedName>
        <fullName evidence="6">Ferredoxin</fullName>
    </recommendedName>
</protein>
<evidence type="ECO:0000256" key="1">
    <source>
        <dbReference type="ARBA" id="ARBA00022448"/>
    </source>
</evidence>
<keyword evidence="3 6" id="KW-0249">Electron transport</keyword>
<evidence type="ECO:0000256" key="3">
    <source>
        <dbReference type="ARBA" id="ARBA00022982"/>
    </source>
</evidence>
<dbReference type="InterPro" id="IPR051269">
    <property type="entry name" value="Fe-S_cluster_ET"/>
</dbReference>
<dbReference type="GO" id="GO:0051536">
    <property type="term" value="F:iron-sulfur cluster binding"/>
    <property type="evidence" value="ECO:0007669"/>
    <property type="project" value="UniProtKB-KW"/>
</dbReference>
<keyword evidence="1 6" id="KW-0813">Transport</keyword>
<keyword evidence="5 6" id="KW-0411">Iron-sulfur</keyword>
<dbReference type="SUPFAM" id="SSF54862">
    <property type="entry name" value="4Fe-4S ferredoxins"/>
    <property type="match status" value="1"/>
</dbReference>
<dbReference type="Proteomes" id="UP000460287">
    <property type="component" value="Unassembled WGS sequence"/>
</dbReference>
<dbReference type="InterPro" id="IPR001080">
    <property type="entry name" value="3Fe4S_ferredoxin"/>
</dbReference>
<comment type="function">
    <text evidence="6">Ferredoxins are iron-sulfur proteins that transfer electrons in a wide variety of metabolic reactions.</text>
</comment>